<dbReference type="SUPFAM" id="SSF52540">
    <property type="entry name" value="P-loop containing nucleoside triphosphate hydrolases"/>
    <property type="match status" value="1"/>
</dbReference>
<reference evidence="2 3" key="1">
    <citation type="journal article" date="2014" name="Front. Microbiol.">
        <title>Population and genomic analysis of the genus Halorubrum.</title>
        <authorList>
            <person name="Fullmer M.S."/>
            <person name="Soucy S.M."/>
            <person name="Swithers K.S."/>
            <person name="Makkay A.M."/>
            <person name="Wheeler R."/>
            <person name="Ventosa A."/>
            <person name="Gogarten J.P."/>
            <person name="Papke R.T."/>
        </authorList>
    </citation>
    <scope>NUCLEOTIDE SEQUENCE [LARGE SCALE GENOMIC DNA]</scope>
    <source>
        <strain evidence="2 3">G37</strain>
    </source>
</reference>
<organism evidence="2 3">
    <name type="scientific">Halorubrum ezzemoulense</name>
    <name type="common">Halorubrum chaoviator</name>
    <dbReference type="NCBI Taxonomy" id="337243"/>
    <lineage>
        <taxon>Archaea</taxon>
        <taxon>Methanobacteriati</taxon>
        <taxon>Methanobacteriota</taxon>
        <taxon>Stenosarchaea group</taxon>
        <taxon>Halobacteria</taxon>
        <taxon>Halobacteriales</taxon>
        <taxon>Haloferacaceae</taxon>
        <taxon>Halorubrum</taxon>
    </lineage>
</organism>
<feature type="compositionally biased region" description="Basic and acidic residues" evidence="1">
    <location>
        <begin position="22"/>
        <end position="36"/>
    </location>
</feature>
<protein>
    <submittedName>
        <fullName evidence="2">Uncharacterized protein</fullName>
    </submittedName>
</protein>
<feature type="compositionally biased region" description="Basic and acidic residues" evidence="1">
    <location>
        <begin position="1"/>
        <end position="10"/>
    </location>
</feature>
<dbReference type="AlphaFoldDB" id="A0A256JWN7"/>
<sequence>MPDDRYRTEVEYADPEEATEEGSTHHEESLDEYREDERKLVAKRERLDNKIESLEEGIEELTQDIEQSDLSDLAEKRDELQREVRDLRDETVELQIREDTLSQQLTRVTYERKAYEHFVDIAKEKNSRREAFKRLKGIVEGARTRRREKIKSRIGEEIQSLFDYFTQGTLRDAHNIEFKSGGSYHFEITTSTDMLDSSVADESTAEINLHALLFHTAILKLLSQSIEAPPLKLFVIDSPFANEVDERNASDIVNFISALPEVLPDYQVILASADTGDFNPEQYADSFNLVEFS</sequence>
<dbReference type="InterPro" id="IPR027417">
    <property type="entry name" value="P-loop_NTPase"/>
</dbReference>
<evidence type="ECO:0000313" key="3">
    <source>
        <dbReference type="Proteomes" id="UP000216758"/>
    </source>
</evidence>
<name>A0A256JWN7_HALEZ</name>
<dbReference type="Proteomes" id="UP000216758">
    <property type="component" value="Unassembled WGS sequence"/>
</dbReference>
<evidence type="ECO:0000313" key="2">
    <source>
        <dbReference type="EMBL" id="OYR73033.1"/>
    </source>
</evidence>
<comment type="caution">
    <text evidence="2">The sequence shown here is derived from an EMBL/GenBank/DDBJ whole genome shotgun (WGS) entry which is preliminary data.</text>
</comment>
<feature type="compositionally biased region" description="Acidic residues" evidence="1">
    <location>
        <begin position="11"/>
        <end position="20"/>
    </location>
</feature>
<feature type="region of interest" description="Disordered" evidence="1">
    <location>
        <begin position="1"/>
        <end position="36"/>
    </location>
</feature>
<dbReference type="EMBL" id="NHPB01000006">
    <property type="protein sequence ID" value="OYR73033.1"/>
    <property type="molecule type" value="Genomic_DNA"/>
</dbReference>
<proteinExistence type="predicted"/>
<evidence type="ECO:0000256" key="1">
    <source>
        <dbReference type="SAM" id="MobiDB-lite"/>
    </source>
</evidence>
<dbReference type="Gene3D" id="3.40.50.300">
    <property type="entry name" value="P-loop containing nucleotide triphosphate hydrolases"/>
    <property type="match status" value="1"/>
</dbReference>
<accession>A0A256JWN7</accession>
<gene>
    <name evidence="2" type="ORF">DJ78_01160</name>
</gene>